<dbReference type="OrthoDB" id="9812126at2"/>
<dbReference type="GO" id="GO:0006508">
    <property type="term" value="P:proteolysis"/>
    <property type="evidence" value="ECO:0007669"/>
    <property type="project" value="InterPro"/>
</dbReference>
<dbReference type="EMBL" id="AMZN01000121">
    <property type="protein sequence ID" value="ELR68338.1"/>
    <property type="molecule type" value="Genomic_DNA"/>
</dbReference>
<comment type="similarity">
    <text evidence="1">Belongs to the peptidase C14A family.</text>
</comment>
<gene>
    <name evidence="3" type="ORF">C900_00526</name>
</gene>
<dbReference type="InterPro" id="IPR052039">
    <property type="entry name" value="Caspase-related_regulators"/>
</dbReference>
<organism evidence="3 4">
    <name type="scientific">Fulvivirga imtechensis AK7</name>
    <dbReference type="NCBI Taxonomy" id="1237149"/>
    <lineage>
        <taxon>Bacteria</taxon>
        <taxon>Pseudomonadati</taxon>
        <taxon>Bacteroidota</taxon>
        <taxon>Cytophagia</taxon>
        <taxon>Cytophagales</taxon>
        <taxon>Fulvivirgaceae</taxon>
        <taxon>Fulvivirga</taxon>
    </lineage>
</organism>
<dbReference type="PRINTS" id="PR00376">
    <property type="entry name" value="IL1BCENZYME"/>
</dbReference>
<evidence type="ECO:0000259" key="2">
    <source>
        <dbReference type="PROSITE" id="PS50208"/>
    </source>
</evidence>
<dbReference type="eggNOG" id="COG4249">
    <property type="taxonomic scope" value="Bacteria"/>
</dbReference>
<dbReference type="InterPro" id="IPR011600">
    <property type="entry name" value="Pept_C14_caspase"/>
</dbReference>
<dbReference type="SUPFAM" id="SSF52129">
    <property type="entry name" value="Caspase-like"/>
    <property type="match status" value="1"/>
</dbReference>
<dbReference type="Pfam" id="PF00656">
    <property type="entry name" value="Peptidase_C14"/>
    <property type="match status" value="1"/>
</dbReference>
<dbReference type="STRING" id="1237149.C900_00526"/>
<comment type="caution">
    <text evidence="3">The sequence shown here is derived from an EMBL/GenBank/DDBJ whole genome shotgun (WGS) entry which is preliminary data.</text>
</comment>
<dbReference type="GO" id="GO:0004197">
    <property type="term" value="F:cysteine-type endopeptidase activity"/>
    <property type="evidence" value="ECO:0007669"/>
    <property type="project" value="InterPro"/>
</dbReference>
<dbReference type="AlphaFoldDB" id="L8JJC8"/>
<dbReference type="SMART" id="SM00115">
    <property type="entry name" value="CASc"/>
    <property type="match status" value="1"/>
</dbReference>
<dbReference type="PANTHER" id="PTHR22576:SF37">
    <property type="entry name" value="MUCOSA-ASSOCIATED LYMPHOID TISSUE LYMPHOMA TRANSLOCATION PROTEIN 1"/>
    <property type="match status" value="1"/>
</dbReference>
<reference evidence="3 4" key="1">
    <citation type="submission" date="2012-12" db="EMBL/GenBank/DDBJ databases">
        <title>Genome assembly of Fulvivirga imtechensis AK7.</title>
        <authorList>
            <person name="Nupur N."/>
            <person name="Khatri I."/>
            <person name="Kumar R."/>
            <person name="Subramanian S."/>
            <person name="Pinnaka A."/>
        </authorList>
    </citation>
    <scope>NUCLEOTIDE SEQUENCE [LARGE SCALE GENOMIC DNA]</scope>
    <source>
        <strain evidence="3 4">AK7</strain>
    </source>
</reference>
<evidence type="ECO:0000313" key="4">
    <source>
        <dbReference type="Proteomes" id="UP000011135"/>
    </source>
</evidence>
<dbReference type="InterPro" id="IPR001309">
    <property type="entry name" value="Pept_C14_p20"/>
</dbReference>
<dbReference type="Gene3D" id="3.40.50.1460">
    <property type="match status" value="1"/>
</dbReference>
<evidence type="ECO:0000256" key="1">
    <source>
        <dbReference type="ARBA" id="ARBA00010134"/>
    </source>
</evidence>
<dbReference type="InterPro" id="IPR015917">
    <property type="entry name" value="Pept_C14A"/>
</dbReference>
<dbReference type="Proteomes" id="UP000011135">
    <property type="component" value="Unassembled WGS sequence"/>
</dbReference>
<feature type="domain" description="Caspase family p20" evidence="2">
    <location>
        <begin position="30"/>
        <end position="160"/>
    </location>
</feature>
<dbReference type="PROSITE" id="PS50208">
    <property type="entry name" value="CASPASE_P20"/>
    <property type="match status" value="1"/>
</dbReference>
<evidence type="ECO:0000313" key="3">
    <source>
        <dbReference type="EMBL" id="ELR68338.1"/>
    </source>
</evidence>
<keyword evidence="4" id="KW-1185">Reference proteome</keyword>
<dbReference type="InterPro" id="IPR029030">
    <property type="entry name" value="Caspase-like_dom_sf"/>
</dbReference>
<accession>L8JJC8</accession>
<sequence>MKFFNVIMIRWLITLLLLSSFDLFAQSETDRRLALIIGNADYQNANKLLNPVNDARSMKNALTKLGFEVMEYENLTQREMKQVIDEFGRRLENYGVGLFYFAGHGIQANGNNYLIPIETNLTTEQQIEYDCVRADRVLGLMEYAKSKVNIVILDACRNNPFQRSWSRSANSDGLAFMNAPSGSLIAYATAPGKTASDGTGSNGLYTEALLQNLFTPDLTILQVFQNVRRAVVDQSGQRQIPWESTSLIGDFYFNKTQVGSQEQKSTHKLTAKTTTDANVSTTQHLNSRAIWKSDEKEWHLLDNQMQIASRTTYSYVDDDLLAYDPITRVSYLLKDYAKLMDNIFRPADIISEYDDYLWRSKSLSFYVYDKGKSISQEITHSKSDDDMLVYHPATNTTLVLDNYYQLQDNKLRPAQVISKTQNIFWKSKDNMFLFFVKGEQIATSTSSAFSNNDLLVYYDKTGATYLLKNFSNLQDNQLREAQLLSDQRSVFWSAFDNKYHLYVKGKNIAPETSSTWRGSDLEVVHTASQTTYLLKNFANLQDRQLRTASILESSNRVQWRAENNLFYVQENNKDIQLETVYAMAGNDLLVYHPQTTKTYLLENYSHLQDNQWRPVRLLSTSSSSVFWMAENNVYWLYVQGKQIAQETTNEADGNHLLVRHSSSGSRYRLTDFYSLQDKKIRAATVLEFHTANTDDTYKSKGNATWKAKDKYYWLYVGGEQIATRTTSCYSENDLIVFDPVTSQTYLLEDYKNNQDDQLRTATLLSAPDHAVWRANDAGYYIYSKGAWISSASDVKSHWAGNDLVVFHTPSNKSYRLENYNSRKDDQLRPAYLIK</sequence>
<protein>
    <recommendedName>
        <fullName evidence="2">Caspase family p20 domain-containing protein</fullName>
    </recommendedName>
</protein>
<proteinExistence type="inferred from homology"/>
<name>L8JJC8_9BACT</name>
<dbReference type="PATRIC" id="fig|1237149.3.peg.5604"/>
<dbReference type="PANTHER" id="PTHR22576">
    <property type="entry name" value="MUCOSA ASSOCIATED LYMPHOID TISSUE LYMPHOMA TRANSLOCATION PROTEIN 1/PARACASPASE"/>
    <property type="match status" value="1"/>
</dbReference>